<evidence type="ECO:0000313" key="3">
    <source>
        <dbReference type="Proteomes" id="UP000683925"/>
    </source>
</evidence>
<dbReference type="EMBL" id="CAJJDP010000035">
    <property type="protein sequence ID" value="CAD8158507.1"/>
    <property type="molecule type" value="Genomic_DNA"/>
</dbReference>
<dbReference type="OrthoDB" id="306877at2759"/>
<feature type="region of interest" description="Disordered" evidence="1">
    <location>
        <begin position="1"/>
        <end position="24"/>
    </location>
</feature>
<proteinExistence type="predicted"/>
<organism evidence="2 3">
    <name type="scientific">Paramecium octaurelia</name>
    <dbReference type="NCBI Taxonomy" id="43137"/>
    <lineage>
        <taxon>Eukaryota</taxon>
        <taxon>Sar</taxon>
        <taxon>Alveolata</taxon>
        <taxon>Ciliophora</taxon>
        <taxon>Intramacronucleata</taxon>
        <taxon>Oligohymenophorea</taxon>
        <taxon>Peniculida</taxon>
        <taxon>Parameciidae</taxon>
        <taxon>Paramecium</taxon>
    </lineage>
</organism>
<dbReference type="OMA" id="YMENCAF"/>
<comment type="caution">
    <text evidence="2">The sequence shown here is derived from an EMBL/GenBank/DDBJ whole genome shotgun (WGS) entry which is preliminary data.</text>
</comment>
<dbReference type="Proteomes" id="UP000683925">
    <property type="component" value="Unassembled WGS sequence"/>
</dbReference>
<accession>A0A8S1U497</accession>
<protein>
    <submittedName>
        <fullName evidence="2">Uncharacterized protein</fullName>
    </submittedName>
</protein>
<evidence type="ECO:0000313" key="2">
    <source>
        <dbReference type="EMBL" id="CAD8158507.1"/>
    </source>
</evidence>
<sequence>MYDWENEERQDNNFNKIDSNNEDEQYQYTSNEIVPPLKTYISNEQANMTQFRFYTLINKETNSKNIPKTFGNNFKKFMDNVSSMDGKQKTHPPFPLYMERFLNKKTKGKQSTYTLKDFKALFSNEICRKWFQFYMENCAFLDLIQSNRIENVDEYILAIEQYLVGAQDPDNFLSQRKLKKKQAAKLQKISMKLDEVAYDYDSNIQLISNNSNYDN</sequence>
<dbReference type="InterPro" id="IPR028008">
    <property type="entry name" value="DUF4441"/>
</dbReference>
<gene>
    <name evidence="2" type="ORF">POCTA_138.1.T0350239</name>
</gene>
<name>A0A8S1U497_PAROT</name>
<dbReference type="AlphaFoldDB" id="A0A8S1U497"/>
<evidence type="ECO:0000256" key="1">
    <source>
        <dbReference type="SAM" id="MobiDB-lite"/>
    </source>
</evidence>
<reference evidence="2" key="1">
    <citation type="submission" date="2021-01" db="EMBL/GenBank/DDBJ databases">
        <authorList>
            <consortium name="Genoscope - CEA"/>
            <person name="William W."/>
        </authorList>
    </citation>
    <scope>NUCLEOTIDE SEQUENCE</scope>
</reference>
<dbReference type="Pfam" id="PF14536">
    <property type="entry name" value="DUF4441"/>
    <property type="match status" value="1"/>
</dbReference>
<keyword evidence="3" id="KW-1185">Reference proteome</keyword>